<protein>
    <submittedName>
        <fullName evidence="1">Uncharacterized protein</fullName>
    </submittedName>
</protein>
<dbReference type="RefSeq" id="WP_154808955.1">
    <property type="nucleotide sequence ID" value="NZ_VIAQ01000010.1"/>
</dbReference>
<dbReference type="Proteomes" id="UP000319335">
    <property type="component" value="Unassembled WGS sequence"/>
</dbReference>
<name>A0A7Z8KPV2_9EURY</name>
<sequence length="129" mass="14625">MKSGNKKLLIGFILLIVAGTIIYAISSDHEHKLENLISFSLHNDDEIDHEVLVEIFDSTNTSVFKETYIVAPGDEIYPNPLKKEEGAYRIEVALDNTNKTYIGDLYSEYHDYIHITGVSDEPFMVETAE</sequence>
<gene>
    <name evidence="1" type="ORF">FKV42_03970</name>
</gene>
<dbReference type="OrthoDB" id="129714at2157"/>
<evidence type="ECO:0000313" key="1">
    <source>
        <dbReference type="EMBL" id="TQD27030.1"/>
    </source>
</evidence>
<keyword evidence="2" id="KW-1185">Reference proteome</keyword>
<accession>A0A7Z8KPV2</accession>
<organism evidence="1 2">
    <name type="scientific">Methanolobus vulcani</name>
    <dbReference type="NCBI Taxonomy" id="38026"/>
    <lineage>
        <taxon>Archaea</taxon>
        <taxon>Methanobacteriati</taxon>
        <taxon>Methanobacteriota</taxon>
        <taxon>Stenosarchaea group</taxon>
        <taxon>Methanomicrobia</taxon>
        <taxon>Methanosarcinales</taxon>
        <taxon>Methanosarcinaceae</taxon>
        <taxon>Methanolobus</taxon>
    </lineage>
</organism>
<dbReference type="AlphaFoldDB" id="A0A7Z8KPV2"/>
<evidence type="ECO:0000313" key="2">
    <source>
        <dbReference type="Proteomes" id="UP000319335"/>
    </source>
</evidence>
<dbReference type="EMBL" id="VIAQ01000010">
    <property type="protein sequence ID" value="TQD27030.1"/>
    <property type="molecule type" value="Genomic_DNA"/>
</dbReference>
<reference evidence="1 2" key="1">
    <citation type="submission" date="2019-06" db="EMBL/GenBank/DDBJ databases">
        <title>Draft genome sequence of Methanolobus vulcani B1d.</title>
        <authorList>
            <person name="Creighbaum A.J."/>
            <person name="Ticak T."/>
            <person name="Hariraju D."/>
            <person name="Arivett B.A."/>
            <person name="Ferguson D.J.Jr."/>
        </authorList>
    </citation>
    <scope>NUCLEOTIDE SEQUENCE [LARGE SCALE GENOMIC DNA]</scope>
    <source>
        <strain evidence="1 2">B1d</strain>
    </source>
</reference>
<proteinExistence type="predicted"/>
<comment type="caution">
    <text evidence="1">The sequence shown here is derived from an EMBL/GenBank/DDBJ whole genome shotgun (WGS) entry which is preliminary data.</text>
</comment>